<dbReference type="SUPFAM" id="SSF56784">
    <property type="entry name" value="HAD-like"/>
    <property type="match status" value="1"/>
</dbReference>
<feature type="transmembrane region" description="Helical" evidence="9">
    <location>
        <begin position="659"/>
        <end position="682"/>
    </location>
</feature>
<dbReference type="SUPFAM" id="SSF81665">
    <property type="entry name" value="Calcium ATPase, transmembrane domain M"/>
    <property type="match status" value="1"/>
</dbReference>
<feature type="transmembrane region" description="Helical" evidence="9">
    <location>
        <begin position="286"/>
        <end position="308"/>
    </location>
</feature>
<keyword evidence="7 9" id="KW-0472">Membrane</keyword>
<feature type="transmembrane region" description="Helical" evidence="9">
    <location>
        <begin position="320"/>
        <end position="340"/>
    </location>
</feature>
<feature type="transmembrane region" description="Helical" evidence="9">
    <location>
        <begin position="98"/>
        <end position="119"/>
    </location>
</feature>
<dbReference type="PANTHER" id="PTHR43520:SF8">
    <property type="entry name" value="P-TYPE CU(+) TRANSPORTER"/>
    <property type="match status" value="1"/>
</dbReference>
<dbReference type="InterPro" id="IPR018303">
    <property type="entry name" value="ATPase_P-typ_P_site"/>
</dbReference>
<reference evidence="12" key="1">
    <citation type="submission" date="2018-05" db="EMBL/GenBank/DDBJ databases">
        <title>Genome Sequencing of selected type strains of the family Eggerthellaceae.</title>
        <authorList>
            <person name="Danylec N."/>
            <person name="Stoll D.A."/>
            <person name="Doetsch A."/>
            <person name="Huch M."/>
        </authorList>
    </citation>
    <scope>NUCLEOTIDE SEQUENCE [LARGE SCALE GENOMIC DNA]</scope>
    <source>
        <strain evidence="12">DSM 27213</strain>
    </source>
</reference>
<evidence type="ECO:0000256" key="2">
    <source>
        <dbReference type="ARBA" id="ARBA00006024"/>
    </source>
</evidence>
<dbReference type="SFLD" id="SFLDS00003">
    <property type="entry name" value="Haloacid_Dehalogenase"/>
    <property type="match status" value="1"/>
</dbReference>
<feature type="transmembrane region" description="Helical" evidence="9">
    <location>
        <begin position="134"/>
        <end position="151"/>
    </location>
</feature>
<evidence type="ECO:0000313" key="12">
    <source>
        <dbReference type="Proteomes" id="UP000285258"/>
    </source>
</evidence>
<evidence type="ECO:0000313" key="11">
    <source>
        <dbReference type="EMBL" id="ROT91450.1"/>
    </source>
</evidence>
<accession>A0A423UMQ9</accession>
<evidence type="ECO:0000256" key="6">
    <source>
        <dbReference type="ARBA" id="ARBA00022989"/>
    </source>
</evidence>
<feature type="transmembrane region" description="Helical" evidence="9">
    <location>
        <begin position="68"/>
        <end position="86"/>
    </location>
</feature>
<sequence>MGGHDGEHEDVRDGSSRKDASGGGMAMHGANLKRRFFASLVLTVPILLLSSPMGMALPITLAFPGSDWVVAALATVLFVYGGMPFLRGAADELRRRQPAMMTLVALGITTAYAYSIYAFVQRSVLHAAGMHMDFFWELATLIVIMLLGHWVEMRAVMGAGDALKEMAELLPAQAHVEQPDGSFADAPLSEVQVGQTVMVEAGEKVPADGEVVRGESQVNEALVTGEARDVAKGAGDSVFGGSQNGDGTLYVRVTGTGDSGYLAQVMKLVSQAQQEKSRAEVLSDKVARWLFYAAVGVGVAAFAAWLAVTGSVGDALTRMVTVFVIACPHALGLAIPLVAARSTSIGARHGLLVRRRRALEVAPRANVVMMDKTGTLTEGDFRVAEVRAVGKPGSGDGKGDNAGGAAGIIAGNDGKNGGASADDRADDRVLAILAGLEQSSSHPLAASIVAAARDRGVRPVPVRDEHAVAGVGVEGTLEDGRKALVANARHLDERRIVYDRGLFQQLAGRGLTVSFLVIDGVVAGVVAQGDEVKPTAREAVRQLKERGIAPVMLTGDNEEAARAVARDLGIDEFHAGLVPQDKVRLVQKRRTAGDVVMMVGDGINDAPALAKADVGVAIGAGTDVAIDSADVVLVKSDPEDIVRLLDLGTNTTRKIKQNLWWGAGYNIVAIPLAAGVLAPVGILLSPAVGAVLMSLSTVIVAVNAMTLKAGDEG</sequence>
<comment type="caution">
    <text evidence="11">The sequence shown here is derived from an EMBL/GenBank/DDBJ whole genome shotgun (WGS) entry which is preliminary data.</text>
</comment>
<feature type="transmembrane region" description="Helical" evidence="9">
    <location>
        <begin position="688"/>
        <end position="707"/>
    </location>
</feature>
<feature type="transmembrane region" description="Helical" evidence="9">
    <location>
        <begin position="36"/>
        <end position="62"/>
    </location>
</feature>
<dbReference type="InterPro" id="IPR008250">
    <property type="entry name" value="ATPase_P-typ_transduc_dom_A_sf"/>
</dbReference>
<name>A0A423UMQ9_9ACTN</name>
<dbReference type="InterPro" id="IPR036412">
    <property type="entry name" value="HAD-like_sf"/>
</dbReference>
<dbReference type="SFLD" id="SFLDG00002">
    <property type="entry name" value="C1.7:_P-type_atpase_like"/>
    <property type="match status" value="1"/>
</dbReference>
<dbReference type="Gene3D" id="2.70.150.10">
    <property type="entry name" value="Calcium-transporting ATPase, cytoplasmic transduction domain A"/>
    <property type="match status" value="1"/>
</dbReference>
<dbReference type="InterPro" id="IPR023299">
    <property type="entry name" value="ATPase_P-typ_cyto_dom_N"/>
</dbReference>
<gene>
    <name evidence="11" type="ORF">DMP12_01995</name>
</gene>
<evidence type="ECO:0000256" key="9">
    <source>
        <dbReference type="SAM" id="Phobius"/>
    </source>
</evidence>
<dbReference type="InterPro" id="IPR023214">
    <property type="entry name" value="HAD_sf"/>
</dbReference>
<dbReference type="PROSITE" id="PS00154">
    <property type="entry name" value="ATPASE_E1_E2"/>
    <property type="match status" value="1"/>
</dbReference>
<evidence type="ECO:0000256" key="5">
    <source>
        <dbReference type="ARBA" id="ARBA00022967"/>
    </source>
</evidence>
<evidence type="ECO:0000256" key="3">
    <source>
        <dbReference type="ARBA" id="ARBA00022692"/>
    </source>
</evidence>
<dbReference type="FunFam" id="2.70.150.10:FF:000002">
    <property type="entry name" value="Copper-transporting ATPase 1, putative"/>
    <property type="match status" value="1"/>
</dbReference>
<feature type="domain" description="P-type ATPase A" evidence="10">
    <location>
        <begin position="168"/>
        <end position="269"/>
    </location>
</feature>
<dbReference type="InterPro" id="IPR023298">
    <property type="entry name" value="ATPase_P-typ_TM_dom_sf"/>
</dbReference>
<comment type="similarity">
    <text evidence="2">Belongs to the cation transport ATPase (P-type) (TC 3.A.3) family. Type IB subfamily.</text>
</comment>
<dbReference type="GO" id="GO:0055070">
    <property type="term" value="P:copper ion homeostasis"/>
    <property type="evidence" value="ECO:0007669"/>
    <property type="project" value="TreeGrafter"/>
</dbReference>
<dbReference type="NCBIfam" id="TIGR01494">
    <property type="entry name" value="ATPase_P-type"/>
    <property type="match status" value="2"/>
</dbReference>
<dbReference type="Pfam" id="PF00702">
    <property type="entry name" value="Hydrolase"/>
    <property type="match status" value="1"/>
</dbReference>
<dbReference type="PRINTS" id="PR00119">
    <property type="entry name" value="CATATPASE"/>
</dbReference>
<keyword evidence="6 9" id="KW-1133">Transmembrane helix</keyword>
<dbReference type="GO" id="GO:0005507">
    <property type="term" value="F:copper ion binding"/>
    <property type="evidence" value="ECO:0007669"/>
    <property type="project" value="TreeGrafter"/>
</dbReference>
<dbReference type="InterPro" id="IPR059000">
    <property type="entry name" value="ATPase_P-type_domA"/>
</dbReference>
<dbReference type="PANTHER" id="PTHR43520">
    <property type="entry name" value="ATP7, ISOFORM B"/>
    <property type="match status" value="1"/>
</dbReference>
<keyword evidence="4" id="KW-0479">Metal-binding</keyword>
<evidence type="ECO:0000259" key="10">
    <source>
        <dbReference type="Pfam" id="PF00122"/>
    </source>
</evidence>
<evidence type="ECO:0000256" key="4">
    <source>
        <dbReference type="ARBA" id="ARBA00022723"/>
    </source>
</evidence>
<dbReference type="PRINTS" id="PR00120">
    <property type="entry name" value="HATPASE"/>
</dbReference>
<evidence type="ECO:0000256" key="7">
    <source>
        <dbReference type="ARBA" id="ARBA00023136"/>
    </source>
</evidence>
<dbReference type="Gene3D" id="3.40.50.1000">
    <property type="entry name" value="HAD superfamily/HAD-like"/>
    <property type="match status" value="1"/>
</dbReference>
<dbReference type="Proteomes" id="UP000285258">
    <property type="component" value="Unassembled WGS sequence"/>
</dbReference>
<proteinExistence type="inferred from homology"/>
<dbReference type="Gene3D" id="3.40.1110.10">
    <property type="entry name" value="Calcium-transporting ATPase, cytoplasmic domain N"/>
    <property type="match status" value="1"/>
</dbReference>
<evidence type="ECO:0000256" key="1">
    <source>
        <dbReference type="ARBA" id="ARBA00004651"/>
    </source>
</evidence>
<dbReference type="InterPro" id="IPR001757">
    <property type="entry name" value="P_typ_ATPase"/>
</dbReference>
<dbReference type="RefSeq" id="WP_123649833.1">
    <property type="nucleotide sequence ID" value="NZ_CP168029.1"/>
</dbReference>
<dbReference type="InterPro" id="IPR044492">
    <property type="entry name" value="P_typ_ATPase_HD_dom"/>
</dbReference>
<dbReference type="SFLD" id="SFLDF00027">
    <property type="entry name" value="p-type_atpase"/>
    <property type="match status" value="1"/>
</dbReference>
<dbReference type="GO" id="GO:0016887">
    <property type="term" value="F:ATP hydrolysis activity"/>
    <property type="evidence" value="ECO:0007669"/>
    <property type="project" value="InterPro"/>
</dbReference>
<feature type="compositionally biased region" description="Basic and acidic residues" evidence="8">
    <location>
        <begin position="1"/>
        <end position="20"/>
    </location>
</feature>
<evidence type="ECO:0000256" key="8">
    <source>
        <dbReference type="SAM" id="MobiDB-lite"/>
    </source>
</evidence>
<dbReference type="GO" id="GO:0005886">
    <property type="term" value="C:plasma membrane"/>
    <property type="evidence" value="ECO:0007669"/>
    <property type="project" value="UniProtKB-SubCell"/>
</dbReference>
<keyword evidence="3 9" id="KW-0812">Transmembrane</keyword>
<dbReference type="GO" id="GO:0043682">
    <property type="term" value="F:P-type divalent copper transporter activity"/>
    <property type="evidence" value="ECO:0007669"/>
    <property type="project" value="TreeGrafter"/>
</dbReference>
<organism evidence="11 12">
    <name type="scientific">Gordonibacter urolithinfaciens</name>
    <dbReference type="NCBI Taxonomy" id="1335613"/>
    <lineage>
        <taxon>Bacteria</taxon>
        <taxon>Bacillati</taxon>
        <taxon>Actinomycetota</taxon>
        <taxon>Coriobacteriia</taxon>
        <taxon>Eggerthellales</taxon>
        <taxon>Eggerthellaceae</taxon>
        <taxon>Gordonibacter</taxon>
    </lineage>
</organism>
<keyword evidence="5" id="KW-1278">Translocase</keyword>
<dbReference type="GO" id="GO:0005524">
    <property type="term" value="F:ATP binding"/>
    <property type="evidence" value="ECO:0007669"/>
    <property type="project" value="InterPro"/>
</dbReference>
<dbReference type="AlphaFoldDB" id="A0A423UMQ9"/>
<comment type="subcellular location">
    <subcellularLocation>
        <location evidence="1">Cell membrane</location>
        <topology evidence="1">Multi-pass membrane protein</topology>
    </subcellularLocation>
</comment>
<protein>
    <submittedName>
        <fullName evidence="11">Heavy metal translocating P-type ATPase</fullName>
    </submittedName>
</protein>
<dbReference type="Pfam" id="PF00122">
    <property type="entry name" value="E1-E2_ATPase"/>
    <property type="match status" value="1"/>
</dbReference>
<dbReference type="SUPFAM" id="SSF81653">
    <property type="entry name" value="Calcium ATPase, transduction domain A"/>
    <property type="match status" value="1"/>
</dbReference>
<dbReference type="EMBL" id="QIBW01000002">
    <property type="protein sequence ID" value="ROT91450.1"/>
    <property type="molecule type" value="Genomic_DNA"/>
</dbReference>
<feature type="region of interest" description="Disordered" evidence="8">
    <location>
        <begin position="1"/>
        <end position="23"/>
    </location>
</feature>